<dbReference type="RefSeq" id="WP_092066167.1">
    <property type="nucleotide sequence ID" value="NZ_FOJU01000005.1"/>
</dbReference>
<dbReference type="PANTHER" id="PTHR43877">
    <property type="entry name" value="AMINOALKYLPHOSPHONATE N-ACETYLTRANSFERASE-RELATED-RELATED"/>
    <property type="match status" value="1"/>
</dbReference>
<protein>
    <submittedName>
        <fullName evidence="4">Acetyltransferase (GNAT) family protein</fullName>
    </submittedName>
</protein>
<accession>A0A1I0YF43</accession>
<dbReference type="Pfam" id="PF00583">
    <property type="entry name" value="Acetyltransf_1"/>
    <property type="match status" value="1"/>
</dbReference>
<organism evidence="4 5">
    <name type="scientific">Poseidonocella pacifica</name>
    <dbReference type="NCBI Taxonomy" id="871651"/>
    <lineage>
        <taxon>Bacteria</taxon>
        <taxon>Pseudomonadati</taxon>
        <taxon>Pseudomonadota</taxon>
        <taxon>Alphaproteobacteria</taxon>
        <taxon>Rhodobacterales</taxon>
        <taxon>Roseobacteraceae</taxon>
        <taxon>Poseidonocella</taxon>
    </lineage>
</organism>
<name>A0A1I0YF43_9RHOB</name>
<evidence type="ECO:0000259" key="3">
    <source>
        <dbReference type="PROSITE" id="PS51186"/>
    </source>
</evidence>
<evidence type="ECO:0000313" key="5">
    <source>
        <dbReference type="Proteomes" id="UP000198796"/>
    </source>
</evidence>
<keyword evidence="5" id="KW-1185">Reference proteome</keyword>
<keyword evidence="1 4" id="KW-0808">Transferase</keyword>
<evidence type="ECO:0000313" key="4">
    <source>
        <dbReference type="EMBL" id="SFB10793.1"/>
    </source>
</evidence>
<dbReference type="Proteomes" id="UP000198796">
    <property type="component" value="Unassembled WGS sequence"/>
</dbReference>
<feature type="domain" description="N-acetyltransferase" evidence="3">
    <location>
        <begin position="13"/>
        <end position="160"/>
    </location>
</feature>
<dbReference type="Gene3D" id="3.40.630.30">
    <property type="match status" value="1"/>
</dbReference>
<dbReference type="InterPro" id="IPR016181">
    <property type="entry name" value="Acyl_CoA_acyltransferase"/>
</dbReference>
<evidence type="ECO:0000256" key="2">
    <source>
        <dbReference type="ARBA" id="ARBA00023315"/>
    </source>
</evidence>
<reference evidence="4 5" key="1">
    <citation type="submission" date="2016-10" db="EMBL/GenBank/DDBJ databases">
        <authorList>
            <person name="de Groot N.N."/>
        </authorList>
    </citation>
    <scope>NUCLEOTIDE SEQUENCE [LARGE SCALE GENOMIC DNA]</scope>
    <source>
        <strain evidence="4 5">DSM 29316</strain>
    </source>
</reference>
<proteinExistence type="predicted"/>
<dbReference type="PANTHER" id="PTHR43877:SF2">
    <property type="entry name" value="AMINOALKYLPHOSPHONATE N-ACETYLTRANSFERASE-RELATED"/>
    <property type="match status" value="1"/>
</dbReference>
<dbReference type="EMBL" id="FOJU01000005">
    <property type="protein sequence ID" value="SFB10793.1"/>
    <property type="molecule type" value="Genomic_DNA"/>
</dbReference>
<dbReference type="OrthoDB" id="2436196at2"/>
<dbReference type="InterPro" id="IPR000182">
    <property type="entry name" value="GNAT_dom"/>
</dbReference>
<dbReference type="InterPro" id="IPR050832">
    <property type="entry name" value="Bact_Acetyltransf"/>
</dbReference>
<dbReference type="PROSITE" id="PS51186">
    <property type="entry name" value="GNAT"/>
    <property type="match status" value="1"/>
</dbReference>
<keyword evidence="2" id="KW-0012">Acyltransferase</keyword>
<sequence>MPDPTAPATPPVIVARDPRDPGALYCLHEYYKELARRFDQGFEVHLSRDPEATTMIPPTGAFFVAMSGETPLGCAALKGQESWGEVKRVWVSPTARGMGLARRLMTAVEEAARQIGLPVLRLDTNEALPEAIALYRNSGWHEIPRFNDDPYPTHFFEKHL</sequence>
<evidence type="ECO:0000256" key="1">
    <source>
        <dbReference type="ARBA" id="ARBA00022679"/>
    </source>
</evidence>
<gene>
    <name evidence="4" type="ORF">SAMN05421688_2907</name>
</gene>
<dbReference type="CDD" id="cd04301">
    <property type="entry name" value="NAT_SF"/>
    <property type="match status" value="1"/>
</dbReference>
<dbReference type="STRING" id="871651.SAMN05421688_2907"/>
<dbReference type="AlphaFoldDB" id="A0A1I0YF43"/>
<dbReference type="SUPFAM" id="SSF55729">
    <property type="entry name" value="Acyl-CoA N-acyltransferases (Nat)"/>
    <property type="match status" value="1"/>
</dbReference>
<dbReference type="GO" id="GO:0016747">
    <property type="term" value="F:acyltransferase activity, transferring groups other than amino-acyl groups"/>
    <property type="evidence" value="ECO:0007669"/>
    <property type="project" value="InterPro"/>
</dbReference>